<proteinExistence type="predicted"/>
<organism evidence="2">
    <name type="scientific">marine sediment metagenome</name>
    <dbReference type="NCBI Taxonomy" id="412755"/>
    <lineage>
        <taxon>unclassified sequences</taxon>
        <taxon>metagenomes</taxon>
        <taxon>ecological metagenomes</taxon>
    </lineage>
</organism>
<feature type="domain" description="UBC core" evidence="1">
    <location>
        <begin position="1"/>
        <end position="165"/>
    </location>
</feature>
<dbReference type="PANTHER" id="PTHR24068">
    <property type="entry name" value="UBIQUITIN-CONJUGATING ENZYME E2"/>
    <property type="match status" value="1"/>
</dbReference>
<dbReference type="Gene3D" id="3.10.110.10">
    <property type="entry name" value="Ubiquitin Conjugating Enzyme"/>
    <property type="match status" value="1"/>
</dbReference>
<evidence type="ECO:0000259" key="1">
    <source>
        <dbReference type="PROSITE" id="PS50127"/>
    </source>
</evidence>
<dbReference type="SUPFAM" id="SSF54495">
    <property type="entry name" value="UBC-like"/>
    <property type="match status" value="1"/>
</dbReference>
<dbReference type="PROSITE" id="PS50127">
    <property type="entry name" value="UBC_2"/>
    <property type="match status" value="1"/>
</dbReference>
<dbReference type="CDD" id="cd00195">
    <property type="entry name" value="UBCc_UEV"/>
    <property type="match status" value="1"/>
</dbReference>
<dbReference type="InterPro" id="IPR000608">
    <property type="entry name" value="UBC"/>
</dbReference>
<gene>
    <name evidence="2" type="ORF">LCGC14_3153360</name>
</gene>
<comment type="caution">
    <text evidence="2">The sequence shown here is derived from an EMBL/GenBank/DDBJ whole genome shotgun (WGS) entry which is preliminary data.</text>
</comment>
<protein>
    <recommendedName>
        <fullName evidence="1">UBC core domain-containing protein</fullName>
    </recommendedName>
</protein>
<accession>A0A0F8WHH0</accession>
<dbReference type="Pfam" id="PF00179">
    <property type="entry name" value="UQ_con"/>
    <property type="match status" value="1"/>
</dbReference>
<dbReference type="SMART" id="SM00212">
    <property type="entry name" value="UBCc"/>
    <property type="match status" value="1"/>
</dbReference>
<name>A0A0F8WHH0_9ZZZZ</name>
<dbReference type="InterPro" id="IPR016135">
    <property type="entry name" value="UBQ-conjugating_enzyme/RWD"/>
</dbReference>
<reference evidence="2" key="1">
    <citation type="journal article" date="2015" name="Nature">
        <title>Complex archaea that bridge the gap between prokaryotes and eukaryotes.</title>
        <authorList>
            <person name="Spang A."/>
            <person name="Saw J.H."/>
            <person name="Jorgensen S.L."/>
            <person name="Zaremba-Niedzwiedzka K."/>
            <person name="Martijn J."/>
            <person name="Lind A.E."/>
            <person name="van Eijk R."/>
            <person name="Schleper C."/>
            <person name="Guy L."/>
            <person name="Ettema T.J."/>
        </authorList>
    </citation>
    <scope>NUCLEOTIDE SEQUENCE</scope>
</reference>
<evidence type="ECO:0000313" key="2">
    <source>
        <dbReference type="EMBL" id="KKK47620.1"/>
    </source>
</evidence>
<dbReference type="AlphaFoldDB" id="A0A0F8WHH0"/>
<sequence>MFKIREKEDFEECFEFFKANPYVEVIRCNESYECIKIIVKGKEDTVYENGTFIFELRSPKDYPFRPPYVFCHTHIWHPNINNEIPSGRPNLYLDLINPVLTSTVGGWTPSKTFTVIAEMLKKLIHLEAPIFNIETILNVDAKNQIEEARYLFDEKAVEWTRRYATENQDVRLPQVEKLRLSSNIKNLNGI</sequence>
<dbReference type="EMBL" id="LAZR01069487">
    <property type="protein sequence ID" value="KKK47620.1"/>
    <property type="molecule type" value="Genomic_DNA"/>
</dbReference>